<proteinExistence type="predicted"/>
<dbReference type="InterPro" id="IPR000792">
    <property type="entry name" value="Tscrpt_reg_LuxR_C"/>
</dbReference>
<keyword evidence="2" id="KW-0238">DNA-binding</keyword>
<dbReference type="EMBL" id="CP159253">
    <property type="protein sequence ID" value="XCG49350.1"/>
    <property type="molecule type" value="Genomic_DNA"/>
</dbReference>
<dbReference type="SUPFAM" id="SSF46894">
    <property type="entry name" value="C-terminal effector domain of the bipartite response regulators"/>
    <property type="match status" value="1"/>
</dbReference>
<dbReference type="AlphaFoldDB" id="A0AAU8CT70"/>
<dbReference type="InterPro" id="IPR011006">
    <property type="entry name" value="CheY-like_superfamily"/>
</dbReference>
<dbReference type="Gene3D" id="3.40.50.2300">
    <property type="match status" value="1"/>
</dbReference>
<dbReference type="InterPro" id="IPR036388">
    <property type="entry name" value="WH-like_DNA-bd_sf"/>
</dbReference>
<evidence type="ECO:0000256" key="1">
    <source>
        <dbReference type="ARBA" id="ARBA00023015"/>
    </source>
</evidence>
<name>A0AAU8CT70_9HYPH</name>
<dbReference type="GO" id="GO:0003677">
    <property type="term" value="F:DNA binding"/>
    <property type="evidence" value="ECO:0007669"/>
    <property type="project" value="UniProtKB-KW"/>
</dbReference>
<sequence>MAVSYGRKTIRIGAQPSVSRFREQWEKALPIDAPVVFVVDDDAAILRALTRLIAANGLEARPFSSPAAFLDTHDAQQPGCAIIDIAMPGLNGLELQERMVEQGSHRPIIFLTGYGDVPTSVQAMKAGAVDFLMKPVDEEALLSAIAVAIEEDAAAREDQAELEPLQRRYAGLTLRECQVFAHVVSGRLNKQIAGDLGIVEKTVKVHRAHVMEKMGAGSLAELVRIAERLGLDRLPGRYSAEKVD</sequence>
<keyword evidence="4" id="KW-0597">Phosphoprotein</keyword>
<dbReference type="RefSeq" id="WP_353643115.1">
    <property type="nucleotide sequence ID" value="NZ_CP159253.1"/>
</dbReference>
<keyword evidence="1" id="KW-0805">Transcription regulation</keyword>
<dbReference type="InterPro" id="IPR016032">
    <property type="entry name" value="Sig_transdc_resp-reg_C-effctor"/>
</dbReference>
<keyword evidence="3" id="KW-0804">Transcription</keyword>
<dbReference type="InterPro" id="IPR001789">
    <property type="entry name" value="Sig_transdc_resp-reg_receiver"/>
</dbReference>
<dbReference type="Pfam" id="PF00072">
    <property type="entry name" value="Response_reg"/>
    <property type="match status" value="1"/>
</dbReference>
<dbReference type="GO" id="GO:0006355">
    <property type="term" value="P:regulation of DNA-templated transcription"/>
    <property type="evidence" value="ECO:0007669"/>
    <property type="project" value="InterPro"/>
</dbReference>
<feature type="domain" description="HTH luxR-type" evidence="5">
    <location>
        <begin position="165"/>
        <end position="230"/>
    </location>
</feature>
<dbReference type="PROSITE" id="PS00622">
    <property type="entry name" value="HTH_LUXR_1"/>
    <property type="match status" value="1"/>
</dbReference>
<dbReference type="PROSITE" id="PS50110">
    <property type="entry name" value="RESPONSE_REGULATORY"/>
    <property type="match status" value="1"/>
</dbReference>
<gene>
    <name evidence="7" type="ORF">ABVK50_01545</name>
</gene>
<feature type="domain" description="Response regulatory" evidence="6">
    <location>
        <begin position="35"/>
        <end position="149"/>
    </location>
</feature>
<dbReference type="GO" id="GO:0000160">
    <property type="term" value="P:phosphorelay signal transduction system"/>
    <property type="evidence" value="ECO:0007669"/>
    <property type="project" value="InterPro"/>
</dbReference>
<accession>A0AAU8CT70</accession>
<dbReference type="CDD" id="cd17537">
    <property type="entry name" value="REC_FixJ"/>
    <property type="match status" value="1"/>
</dbReference>
<dbReference type="CDD" id="cd06170">
    <property type="entry name" value="LuxR_C_like"/>
    <property type="match status" value="1"/>
</dbReference>
<reference evidence="7" key="1">
    <citation type="submission" date="2024-06" db="EMBL/GenBank/DDBJ databases">
        <title>Mesorhizobium karijinii sp. nov., a symbiont of the iconic Swainsona formosa from arid Australia.</title>
        <authorList>
            <person name="Hill Y.J."/>
            <person name="Watkin E.L.J."/>
            <person name="O'Hara G.W."/>
            <person name="Terpolilli J."/>
            <person name="Tye M.L."/>
            <person name="Kohlmeier M.G."/>
        </authorList>
    </citation>
    <scope>NUCLEOTIDE SEQUENCE</scope>
    <source>
        <strain evidence="7">WSM2240</strain>
    </source>
</reference>
<dbReference type="PANTHER" id="PTHR44688:SF16">
    <property type="entry name" value="DNA-BINDING TRANSCRIPTIONAL ACTIVATOR DEVR_DOSR"/>
    <property type="match status" value="1"/>
</dbReference>
<evidence type="ECO:0000256" key="3">
    <source>
        <dbReference type="ARBA" id="ARBA00023163"/>
    </source>
</evidence>
<evidence type="ECO:0000259" key="5">
    <source>
        <dbReference type="PROSITE" id="PS50043"/>
    </source>
</evidence>
<evidence type="ECO:0000256" key="4">
    <source>
        <dbReference type="PROSITE-ProRule" id="PRU00169"/>
    </source>
</evidence>
<organism evidence="7">
    <name type="scientific">Mesorhizobium sp. WSM2240</name>
    <dbReference type="NCBI Taxonomy" id="3228851"/>
    <lineage>
        <taxon>Bacteria</taxon>
        <taxon>Pseudomonadati</taxon>
        <taxon>Pseudomonadota</taxon>
        <taxon>Alphaproteobacteria</taxon>
        <taxon>Hyphomicrobiales</taxon>
        <taxon>Phyllobacteriaceae</taxon>
        <taxon>Mesorhizobium</taxon>
    </lineage>
</organism>
<dbReference type="Gene3D" id="1.10.10.10">
    <property type="entry name" value="Winged helix-like DNA-binding domain superfamily/Winged helix DNA-binding domain"/>
    <property type="match status" value="1"/>
</dbReference>
<dbReference type="SMART" id="SM00448">
    <property type="entry name" value="REC"/>
    <property type="match status" value="1"/>
</dbReference>
<feature type="modified residue" description="4-aspartylphosphate" evidence="4">
    <location>
        <position position="84"/>
    </location>
</feature>
<protein>
    <submittedName>
        <fullName evidence="7">Response regulator</fullName>
    </submittedName>
</protein>
<evidence type="ECO:0000259" key="6">
    <source>
        <dbReference type="PROSITE" id="PS50110"/>
    </source>
</evidence>
<dbReference type="PROSITE" id="PS50043">
    <property type="entry name" value="HTH_LUXR_2"/>
    <property type="match status" value="1"/>
</dbReference>
<evidence type="ECO:0000256" key="2">
    <source>
        <dbReference type="ARBA" id="ARBA00023125"/>
    </source>
</evidence>
<evidence type="ECO:0000313" key="7">
    <source>
        <dbReference type="EMBL" id="XCG49350.1"/>
    </source>
</evidence>
<dbReference type="Pfam" id="PF00196">
    <property type="entry name" value="GerE"/>
    <property type="match status" value="1"/>
</dbReference>
<dbReference type="SUPFAM" id="SSF52172">
    <property type="entry name" value="CheY-like"/>
    <property type="match status" value="1"/>
</dbReference>
<dbReference type="SMART" id="SM00421">
    <property type="entry name" value="HTH_LUXR"/>
    <property type="match status" value="1"/>
</dbReference>
<dbReference type="PRINTS" id="PR00038">
    <property type="entry name" value="HTHLUXR"/>
</dbReference>
<dbReference type="PANTHER" id="PTHR44688">
    <property type="entry name" value="DNA-BINDING TRANSCRIPTIONAL ACTIVATOR DEVR_DOSR"/>
    <property type="match status" value="1"/>
</dbReference>